<name>A0ABW2V365_9BACL</name>
<dbReference type="InterPro" id="IPR051309">
    <property type="entry name" value="ABCF_ATPase"/>
</dbReference>
<dbReference type="Pfam" id="PF00005">
    <property type="entry name" value="ABC_tran"/>
    <property type="match status" value="2"/>
</dbReference>
<gene>
    <name evidence="5" type="ORF">ACFQWB_11550</name>
</gene>
<dbReference type="PANTHER" id="PTHR42855:SF2">
    <property type="entry name" value="DRUG RESISTANCE ABC TRANSPORTER,ATP-BINDING PROTEIN"/>
    <property type="match status" value="1"/>
</dbReference>
<dbReference type="CDD" id="cd03221">
    <property type="entry name" value="ABCF_EF-3"/>
    <property type="match status" value="2"/>
</dbReference>
<comment type="caution">
    <text evidence="5">The sequence shown here is derived from an EMBL/GenBank/DDBJ whole genome shotgun (WGS) entry which is preliminary data.</text>
</comment>
<dbReference type="InterPro" id="IPR032781">
    <property type="entry name" value="ABC_tran_Xtn"/>
</dbReference>
<dbReference type="SUPFAM" id="SSF52540">
    <property type="entry name" value="P-loop containing nucleoside triphosphate hydrolases"/>
    <property type="match status" value="2"/>
</dbReference>
<evidence type="ECO:0000313" key="6">
    <source>
        <dbReference type="Proteomes" id="UP001596528"/>
    </source>
</evidence>
<dbReference type="PROSITE" id="PS50893">
    <property type="entry name" value="ABC_TRANSPORTER_2"/>
    <property type="match status" value="2"/>
</dbReference>
<proteinExistence type="predicted"/>
<dbReference type="PANTHER" id="PTHR42855">
    <property type="entry name" value="ABC TRANSPORTER ATP-BINDING SUBUNIT"/>
    <property type="match status" value="1"/>
</dbReference>
<evidence type="ECO:0000259" key="4">
    <source>
        <dbReference type="PROSITE" id="PS50893"/>
    </source>
</evidence>
<dbReference type="InterPro" id="IPR027417">
    <property type="entry name" value="P-loop_NTPase"/>
</dbReference>
<organism evidence="5 6">
    <name type="scientific">Paenibacillus thermoaerophilus</name>
    <dbReference type="NCBI Taxonomy" id="1215385"/>
    <lineage>
        <taxon>Bacteria</taxon>
        <taxon>Bacillati</taxon>
        <taxon>Bacillota</taxon>
        <taxon>Bacilli</taxon>
        <taxon>Bacillales</taxon>
        <taxon>Paenibacillaceae</taxon>
        <taxon>Paenibacillus</taxon>
    </lineage>
</organism>
<dbReference type="Proteomes" id="UP001596528">
    <property type="component" value="Unassembled WGS sequence"/>
</dbReference>
<protein>
    <submittedName>
        <fullName evidence="5">ABC-F family ATP-binding cassette domain-containing protein</fullName>
    </submittedName>
</protein>
<dbReference type="GO" id="GO:0005524">
    <property type="term" value="F:ATP binding"/>
    <property type="evidence" value="ECO:0007669"/>
    <property type="project" value="UniProtKB-KW"/>
</dbReference>
<dbReference type="InterPro" id="IPR003593">
    <property type="entry name" value="AAA+_ATPase"/>
</dbReference>
<dbReference type="SMART" id="SM00382">
    <property type="entry name" value="AAA"/>
    <property type="match status" value="2"/>
</dbReference>
<reference evidence="6" key="1">
    <citation type="journal article" date="2019" name="Int. J. Syst. Evol. Microbiol.">
        <title>The Global Catalogue of Microorganisms (GCM) 10K type strain sequencing project: providing services to taxonomists for standard genome sequencing and annotation.</title>
        <authorList>
            <consortium name="The Broad Institute Genomics Platform"/>
            <consortium name="The Broad Institute Genome Sequencing Center for Infectious Disease"/>
            <person name="Wu L."/>
            <person name="Ma J."/>
        </authorList>
    </citation>
    <scope>NUCLEOTIDE SEQUENCE [LARGE SCALE GENOMIC DNA]</scope>
    <source>
        <strain evidence="6">JCM 18657</strain>
    </source>
</reference>
<keyword evidence="6" id="KW-1185">Reference proteome</keyword>
<dbReference type="InterPro" id="IPR003439">
    <property type="entry name" value="ABC_transporter-like_ATP-bd"/>
</dbReference>
<evidence type="ECO:0000256" key="2">
    <source>
        <dbReference type="ARBA" id="ARBA00022840"/>
    </source>
</evidence>
<keyword evidence="1" id="KW-0547">Nucleotide-binding</keyword>
<dbReference type="EMBL" id="JBHTGQ010000024">
    <property type="protein sequence ID" value="MFC7750559.1"/>
    <property type="molecule type" value="Genomic_DNA"/>
</dbReference>
<accession>A0ABW2V365</accession>
<feature type="coiled-coil region" evidence="3">
    <location>
        <begin position="248"/>
        <end position="275"/>
    </location>
</feature>
<dbReference type="RefSeq" id="WP_138790082.1">
    <property type="nucleotide sequence ID" value="NZ_JBHTGQ010000024.1"/>
</dbReference>
<dbReference type="Pfam" id="PF12848">
    <property type="entry name" value="ABC_tran_Xtn"/>
    <property type="match status" value="1"/>
</dbReference>
<evidence type="ECO:0000313" key="5">
    <source>
        <dbReference type="EMBL" id="MFC7750559.1"/>
    </source>
</evidence>
<evidence type="ECO:0000256" key="1">
    <source>
        <dbReference type="ARBA" id="ARBA00022741"/>
    </source>
</evidence>
<dbReference type="Gene3D" id="3.40.50.300">
    <property type="entry name" value="P-loop containing nucleotide triphosphate hydrolases"/>
    <property type="match status" value="2"/>
</dbReference>
<feature type="domain" description="ABC transporter" evidence="4">
    <location>
        <begin position="320"/>
        <end position="536"/>
    </location>
</feature>
<keyword evidence="3" id="KW-0175">Coiled coil</keyword>
<evidence type="ECO:0000256" key="3">
    <source>
        <dbReference type="SAM" id="Coils"/>
    </source>
</evidence>
<sequence>MITVTNVSLRFGKRALFEDVNIKFTPGNCYGLIGANGAGKSTFLKILSGELEPTTGHVSINPGERMAVLKQNHYEYDEFPVLRTVIMGHARLYQVMVEKEELYAKPDFTDEDGIRAGELEGEFAELNGWNAEAEAAELLQGLGIPVELHDKLMKELDGNQKVRVLLAQALFGSPNILLLDEPTNHLDIESVRWLENFLANFEGTVIVVSHDRHFLNQVCTHIADIDFGKIQMYVGNYDFWYESSQLALKLQREANKKKEEKIKELQAFIQRFSANASKSKQATSRKKLLEKITLDDIRPSNRKYPFIQFKSEREAGKQMLQIEGLTKTVDGEKMLDNLYLTINTGDKVAFVGPNGLAKTTLFQILMGELEPDAGTYTWGVTTSQAYFPKDNSRYFDGVDLTLVDWLRQFSKEQDETFIRGFLGRMLFSGEEGLKKASVLSGGEKVRCMLARMMLSGANVLIMDEPTNHLDLESITALNNGLIDFDGTLLFVSHDHQFVQTIANRIVEITPKGVIDRVMSYDEYLESPEIKRLREEMYA</sequence>
<feature type="domain" description="ABC transporter" evidence="4">
    <location>
        <begin position="2"/>
        <end position="252"/>
    </location>
</feature>
<keyword evidence="2 5" id="KW-0067">ATP-binding</keyword>